<feature type="compositionally biased region" description="Acidic residues" evidence="1">
    <location>
        <begin position="45"/>
        <end position="59"/>
    </location>
</feature>
<dbReference type="GO" id="GO:0006355">
    <property type="term" value="P:regulation of DNA-templated transcription"/>
    <property type="evidence" value="ECO:0007669"/>
    <property type="project" value="InterPro"/>
</dbReference>
<keyword evidence="2" id="KW-0238">DNA-binding</keyword>
<proteinExistence type="predicted"/>
<evidence type="ECO:0000313" key="3">
    <source>
        <dbReference type="Proteomes" id="UP000663292"/>
    </source>
</evidence>
<reference evidence="2 3" key="1">
    <citation type="submission" date="2020-11" db="EMBL/GenBank/DDBJ databases">
        <title>Carbohydrate-dependent, anaerobic sulfur respiration: A novel catabolism in halophilic archaea.</title>
        <authorList>
            <person name="Sorokin D.Y."/>
            <person name="Messina E."/>
            <person name="Smedile F."/>
            <person name="La Cono V."/>
            <person name="Hallsworth J.E."/>
            <person name="Yakimov M.M."/>
        </authorList>
    </citation>
    <scope>NUCLEOTIDE SEQUENCE [LARGE SCALE GENOMIC DNA]</scope>
    <source>
        <strain evidence="2 3">HSR-Est</strain>
    </source>
</reference>
<protein>
    <submittedName>
        <fullName evidence="2">CopG-family DNA-binding protein</fullName>
    </submittedName>
</protein>
<dbReference type="AlphaFoldDB" id="A0A897NMI5"/>
<dbReference type="InterPro" id="IPR055544">
    <property type="entry name" value="DUF7120"/>
</dbReference>
<sequence>MPKIEVSLPDRIENDIERLIEQGEFVNRDQAVEELLTMGVSAYDVEEEETTPGAAEEDMFSQTVEDQQDPAMQDEPRDDGYTF</sequence>
<organism evidence="2 3">
    <name type="scientific">Halapricum desulfuricans</name>
    <dbReference type="NCBI Taxonomy" id="2841257"/>
    <lineage>
        <taxon>Archaea</taxon>
        <taxon>Methanobacteriati</taxon>
        <taxon>Methanobacteriota</taxon>
        <taxon>Stenosarchaea group</taxon>
        <taxon>Halobacteria</taxon>
        <taxon>Halobacteriales</taxon>
        <taxon>Haloarculaceae</taxon>
        <taxon>Halapricum</taxon>
    </lineage>
</organism>
<gene>
    <name evidence="2" type="ORF">HSEST_0086</name>
</gene>
<dbReference type="GeneID" id="68856730"/>
<feature type="compositionally biased region" description="Basic and acidic residues" evidence="1">
    <location>
        <begin position="74"/>
        <end position="83"/>
    </location>
</feature>
<dbReference type="Proteomes" id="UP000663292">
    <property type="component" value="Chromosome"/>
</dbReference>
<feature type="region of interest" description="Disordered" evidence="1">
    <location>
        <begin position="45"/>
        <end position="83"/>
    </location>
</feature>
<dbReference type="RefSeq" id="WP_229121606.1">
    <property type="nucleotide sequence ID" value="NZ_CP064791.1"/>
</dbReference>
<dbReference type="InterPro" id="IPR010985">
    <property type="entry name" value="Ribbon_hlx_hlx"/>
</dbReference>
<dbReference type="SUPFAM" id="SSF47598">
    <property type="entry name" value="Ribbon-helix-helix"/>
    <property type="match status" value="1"/>
</dbReference>
<dbReference type="GO" id="GO:0003677">
    <property type="term" value="F:DNA binding"/>
    <property type="evidence" value="ECO:0007669"/>
    <property type="project" value="UniProtKB-KW"/>
</dbReference>
<keyword evidence="3" id="KW-1185">Reference proteome</keyword>
<evidence type="ECO:0000256" key="1">
    <source>
        <dbReference type="SAM" id="MobiDB-lite"/>
    </source>
</evidence>
<dbReference type="Pfam" id="PF23434">
    <property type="entry name" value="DUF7120"/>
    <property type="match status" value="1"/>
</dbReference>
<evidence type="ECO:0000313" key="2">
    <source>
        <dbReference type="EMBL" id="QSG13644.1"/>
    </source>
</evidence>
<dbReference type="EMBL" id="CP064791">
    <property type="protein sequence ID" value="QSG13644.1"/>
    <property type="molecule type" value="Genomic_DNA"/>
</dbReference>
<accession>A0A897NMI5</accession>
<name>A0A897NMI5_9EURY</name>